<dbReference type="AlphaFoldDB" id="A0AAD9MQ58"/>
<evidence type="ECO:0000313" key="1">
    <source>
        <dbReference type="EMBL" id="KAK2141340.1"/>
    </source>
</evidence>
<evidence type="ECO:0000313" key="2">
    <source>
        <dbReference type="Proteomes" id="UP001208570"/>
    </source>
</evidence>
<keyword evidence="2" id="KW-1185">Reference proteome</keyword>
<protein>
    <submittedName>
        <fullName evidence="1">Uncharacterized protein</fullName>
    </submittedName>
</protein>
<gene>
    <name evidence="1" type="ORF">LSH36_1115g00016</name>
</gene>
<proteinExistence type="predicted"/>
<name>A0AAD9MQ58_9ANNE</name>
<dbReference type="EMBL" id="JAODUP010001115">
    <property type="protein sequence ID" value="KAK2141340.1"/>
    <property type="molecule type" value="Genomic_DNA"/>
</dbReference>
<accession>A0AAD9MQ58</accession>
<reference evidence="1" key="1">
    <citation type="journal article" date="2023" name="Mol. Biol. Evol.">
        <title>Third-Generation Sequencing Reveals the Adaptive Role of the Epigenome in Three Deep-Sea Polychaetes.</title>
        <authorList>
            <person name="Perez M."/>
            <person name="Aroh O."/>
            <person name="Sun Y."/>
            <person name="Lan Y."/>
            <person name="Juniper S.K."/>
            <person name="Young C.R."/>
            <person name="Angers B."/>
            <person name="Qian P.Y."/>
        </authorList>
    </citation>
    <scope>NUCLEOTIDE SEQUENCE</scope>
    <source>
        <strain evidence="1">P08H-3</strain>
    </source>
</reference>
<comment type="caution">
    <text evidence="1">The sequence shown here is derived from an EMBL/GenBank/DDBJ whole genome shotgun (WGS) entry which is preliminary data.</text>
</comment>
<organism evidence="1 2">
    <name type="scientific">Paralvinella palmiformis</name>
    <dbReference type="NCBI Taxonomy" id="53620"/>
    <lineage>
        <taxon>Eukaryota</taxon>
        <taxon>Metazoa</taxon>
        <taxon>Spiralia</taxon>
        <taxon>Lophotrochozoa</taxon>
        <taxon>Annelida</taxon>
        <taxon>Polychaeta</taxon>
        <taxon>Sedentaria</taxon>
        <taxon>Canalipalpata</taxon>
        <taxon>Terebellida</taxon>
        <taxon>Terebelliformia</taxon>
        <taxon>Alvinellidae</taxon>
        <taxon>Paralvinella</taxon>
    </lineage>
</organism>
<dbReference type="Proteomes" id="UP001208570">
    <property type="component" value="Unassembled WGS sequence"/>
</dbReference>
<sequence length="148" mass="16409">MHLLLSVSWVAEGIDLPSSSLDEPPMVKERDIDYTEVDCSEFDNMDVNVVSRDTCPRCGGGTIYFYFYCALTLEYQKCAKRCPYIACGEGCLNIPPGTPVTYRTTCTKTSGIGVHLVRYQLPEYGVLCMEFCCCEPYQGGAAQVPPVM</sequence>